<feature type="domain" description="HTH luxR-type" evidence="1">
    <location>
        <begin position="154"/>
        <end position="212"/>
    </location>
</feature>
<evidence type="ECO:0000259" key="1">
    <source>
        <dbReference type="Pfam" id="PF00196"/>
    </source>
</evidence>
<protein>
    <recommendedName>
        <fullName evidence="1">HTH luxR-type domain-containing protein</fullName>
    </recommendedName>
</protein>
<keyword evidence="3" id="KW-1185">Reference proteome</keyword>
<dbReference type="EMBL" id="CP024847">
    <property type="protein sequence ID" value="AUR50841.1"/>
    <property type="molecule type" value="Genomic_DNA"/>
</dbReference>
<proteinExistence type="predicted"/>
<dbReference type="RefSeq" id="WP_102950141.1">
    <property type="nucleotide sequence ID" value="NZ_CP024847.1"/>
</dbReference>
<dbReference type="Gene3D" id="1.10.10.10">
    <property type="entry name" value="Winged helix-like DNA-binding domain superfamily/Winged helix DNA-binding domain"/>
    <property type="match status" value="1"/>
</dbReference>
<accession>A0A2I7N314</accession>
<sequence length="242" mass="27824">MTDTDYIDELVNAYKELDSLLAHFKVLITDPNGATLFASKLYKMSCGVEDIPIGMKYTQQEQTGKYLAQDTLNEWQEVVAKRTPKHSINVNMIDGKIQPYMTSKFPIINPDTNNVVGIFNIRHQVLYNSIQHQLMRALDIYKISDKAAISEYELTKREKQLIFLFLSGLSSKEIAMILSKIEDKEISKNTIDNIFANQIRVKFNAYSREALTEKLLQLGFDQLIPQDLLMSFKIPLLDVETY</sequence>
<dbReference type="Pfam" id="PF00196">
    <property type="entry name" value="GerE"/>
    <property type="match status" value="1"/>
</dbReference>
<dbReference type="GO" id="GO:0003677">
    <property type="term" value="F:DNA binding"/>
    <property type="evidence" value="ECO:0007669"/>
    <property type="project" value="InterPro"/>
</dbReference>
<dbReference type="GO" id="GO:0006355">
    <property type="term" value="P:regulation of DNA-templated transcription"/>
    <property type="evidence" value="ECO:0007669"/>
    <property type="project" value="InterPro"/>
</dbReference>
<dbReference type="Proteomes" id="UP000236655">
    <property type="component" value="Chromosome"/>
</dbReference>
<dbReference type="AlphaFoldDB" id="A0A2I7N314"/>
<evidence type="ECO:0000313" key="2">
    <source>
        <dbReference type="EMBL" id="AUR50841.1"/>
    </source>
</evidence>
<dbReference type="OrthoDB" id="9806477at2"/>
<dbReference type="InterPro" id="IPR016032">
    <property type="entry name" value="Sig_transdc_resp-reg_C-effctor"/>
</dbReference>
<organism evidence="2 3">
    <name type="scientific">Aquella oligotrophica</name>
    <dbReference type="NCBI Taxonomy" id="2067065"/>
    <lineage>
        <taxon>Bacteria</taxon>
        <taxon>Pseudomonadati</taxon>
        <taxon>Pseudomonadota</taxon>
        <taxon>Betaproteobacteria</taxon>
        <taxon>Neisseriales</taxon>
        <taxon>Neisseriaceae</taxon>
        <taxon>Aquella</taxon>
    </lineage>
</organism>
<reference evidence="3" key="1">
    <citation type="submission" date="2017-11" db="EMBL/GenBank/DDBJ databases">
        <authorList>
            <person name="Chan K.G."/>
            <person name="Lee L.S."/>
        </authorList>
    </citation>
    <scope>NUCLEOTIDE SEQUENCE [LARGE SCALE GENOMIC DNA]</scope>
    <source>
        <strain evidence="3">DSM 100970</strain>
    </source>
</reference>
<evidence type="ECO:0000313" key="3">
    <source>
        <dbReference type="Proteomes" id="UP000236655"/>
    </source>
</evidence>
<dbReference type="KEGG" id="nba:CUN60_00510"/>
<dbReference type="SUPFAM" id="SSF46894">
    <property type="entry name" value="C-terminal effector domain of the bipartite response regulators"/>
    <property type="match status" value="1"/>
</dbReference>
<dbReference type="InterPro" id="IPR000792">
    <property type="entry name" value="Tscrpt_reg_LuxR_C"/>
</dbReference>
<name>A0A2I7N314_9NEIS</name>
<gene>
    <name evidence="2" type="ORF">CUN60_00510</name>
</gene>
<dbReference type="InterPro" id="IPR036388">
    <property type="entry name" value="WH-like_DNA-bd_sf"/>
</dbReference>